<reference evidence="2" key="1">
    <citation type="submission" date="2021-06" db="EMBL/GenBank/DDBJ databases">
        <authorList>
            <person name="Hodson N. C."/>
            <person name="Mongue J. A."/>
            <person name="Jaron S. K."/>
        </authorList>
    </citation>
    <scope>NUCLEOTIDE SEQUENCE</scope>
</reference>
<evidence type="ECO:0000313" key="3">
    <source>
        <dbReference type="Proteomes" id="UP000708208"/>
    </source>
</evidence>
<protein>
    <submittedName>
        <fullName evidence="2">Uncharacterized protein</fullName>
    </submittedName>
</protein>
<keyword evidence="3" id="KW-1185">Reference proteome</keyword>
<gene>
    <name evidence="2" type="ORF">AFUS01_LOCUS13507</name>
</gene>
<evidence type="ECO:0000313" key="2">
    <source>
        <dbReference type="EMBL" id="CAG7724488.1"/>
    </source>
</evidence>
<comment type="caution">
    <text evidence="2">The sequence shown here is derived from an EMBL/GenBank/DDBJ whole genome shotgun (WGS) entry which is preliminary data.</text>
</comment>
<sequence length="124" mass="14257">IFPSSYKNPTPGSNQSRNYRERATTHRCGAEDHTTQHQVKRRLSVLRILFKTSILVVCIHRTWDVCRYEYSRQTTAFVKMPPTPEGWTACQMVNVSVLYSSTAPQLAQTMEGPTQPTYADLRTY</sequence>
<dbReference type="Proteomes" id="UP000708208">
    <property type="component" value="Unassembled WGS sequence"/>
</dbReference>
<feature type="compositionally biased region" description="Polar residues" evidence="1">
    <location>
        <begin position="1"/>
        <end position="17"/>
    </location>
</feature>
<feature type="region of interest" description="Disordered" evidence="1">
    <location>
        <begin position="1"/>
        <end position="34"/>
    </location>
</feature>
<accession>A0A8J2NYY8</accession>
<feature type="compositionally biased region" description="Basic and acidic residues" evidence="1">
    <location>
        <begin position="18"/>
        <end position="34"/>
    </location>
</feature>
<dbReference type="EMBL" id="CAJVCH010110016">
    <property type="protein sequence ID" value="CAG7724488.1"/>
    <property type="molecule type" value="Genomic_DNA"/>
</dbReference>
<organism evidence="2 3">
    <name type="scientific">Allacma fusca</name>
    <dbReference type="NCBI Taxonomy" id="39272"/>
    <lineage>
        <taxon>Eukaryota</taxon>
        <taxon>Metazoa</taxon>
        <taxon>Ecdysozoa</taxon>
        <taxon>Arthropoda</taxon>
        <taxon>Hexapoda</taxon>
        <taxon>Collembola</taxon>
        <taxon>Symphypleona</taxon>
        <taxon>Sminthuridae</taxon>
        <taxon>Allacma</taxon>
    </lineage>
</organism>
<evidence type="ECO:0000256" key="1">
    <source>
        <dbReference type="SAM" id="MobiDB-lite"/>
    </source>
</evidence>
<dbReference type="AlphaFoldDB" id="A0A8J2NYY8"/>
<feature type="non-terminal residue" evidence="2">
    <location>
        <position position="124"/>
    </location>
</feature>
<name>A0A8J2NYY8_9HEXA</name>
<proteinExistence type="predicted"/>